<dbReference type="GeneID" id="14910192"/>
<dbReference type="EMBL" id="GL983237">
    <property type="protein sequence ID" value="EGR34001.1"/>
    <property type="molecule type" value="Genomic_DNA"/>
</dbReference>
<evidence type="ECO:0000313" key="1">
    <source>
        <dbReference type="EMBL" id="EGR34001.1"/>
    </source>
</evidence>
<feature type="non-terminal residue" evidence="1">
    <location>
        <position position="1"/>
    </location>
</feature>
<accession>G0QLA0</accession>
<protein>
    <submittedName>
        <fullName evidence="1">Uncharacterized protein</fullName>
    </submittedName>
</protein>
<evidence type="ECO:0000313" key="2">
    <source>
        <dbReference type="Proteomes" id="UP000008983"/>
    </source>
</evidence>
<keyword evidence="2" id="KW-1185">Reference proteome</keyword>
<dbReference type="Proteomes" id="UP000008983">
    <property type="component" value="Unassembled WGS sequence"/>
</dbReference>
<reference evidence="1 2" key="1">
    <citation type="submission" date="2011-07" db="EMBL/GenBank/DDBJ databases">
        <authorList>
            <person name="Coyne R."/>
            <person name="Brami D."/>
            <person name="Johnson J."/>
            <person name="Hostetler J."/>
            <person name="Hannick L."/>
            <person name="Clark T."/>
            <person name="Cassidy-Hanley D."/>
            <person name="Inman J."/>
        </authorList>
    </citation>
    <scope>NUCLEOTIDE SEQUENCE [LARGE SCALE GENOMIC DNA]</scope>
    <source>
        <strain evidence="1 2">G5</strain>
    </source>
</reference>
<gene>
    <name evidence="1" type="ORF">IMG5_027630</name>
</gene>
<dbReference type="InParanoid" id="G0QLA0"/>
<sequence>IEMFKQQIVIIINKLQKLGFQLKQQEKHQLLYNKKLFKFIFMFLQKQIQLQNQIQLFLYFVNTNIFDLNQIKLNFLKIKCTTIIFYLKIIISNLPSNKLNIFIQNYLQKYQQRDLILHTEQKGDIHYFN</sequence>
<proteinExistence type="predicted"/>
<dbReference type="RefSeq" id="XP_004039305.1">
    <property type="nucleotide sequence ID" value="XM_004039257.1"/>
</dbReference>
<dbReference type="AlphaFoldDB" id="G0QLA0"/>
<organism evidence="1 2">
    <name type="scientific">Ichthyophthirius multifiliis</name>
    <name type="common">White spot disease agent</name>
    <name type="synonym">Ich</name>
    <dbReference type="NCBI Taxonomy" id="5932"/>
    <lineage>
        <taxon>Eukaryota</taxon>
        <taxon>Sar</taxon>
        <taxon>Alveolata</taxon>
        <taxon>Ciliophora</taxon>
        <taxon>Intramacronucleata</taxon>
        <taxon>Oligohymenophorea</taxon>
        <taxon>Hymenostomatida</taxon>
        <taxon>Ophryoglenina</taxon>
        <taxon>Ichthyophthirius</taxon>
    </lineage>
</organism>
<name>G0QLA0_ICHMU</name>